<dbReference type="InterPro" id="IPR043130">
    <property type="entry name" value="CDP-OH_PTrfase_TM_dom"/>
</dbReference>
<evidence type="ECO:0000256" key="1">
    <source>
        <dbReference type="ARBA" id="ARBA00004141"/>
    </source>
</evidence>
<dbReference type="AlphaFoldDB" id="A0A6N6N063"/>
<comment type="pathway">
    <text evidence="2">Phospholipid metabolism; phosphatidylglycerol biosynthesis; phosphatidylglycerol from CDP-diacylglycerol: step 1/2.</text>
</comment>
<keyword evidence="10" id="KW-0443">Lipid metabolism</keyword>
<gene>
    <name evidence="18" type="primary">pgsA</name>
    <name evidence="18" type="ORF">F8A88_12400</name>
</gene>
<dbReference type="NCBIfam" id="TIGR00560">
    <property type="entry name" value="pgsA"/>
    <property type="match status" value="1"/>
</dbReference>
<evidence type="ECO:0000256" key="10">
    <source>
        <dbReference type="ARBA" id="ARBA00023098"/>
    </source>
</evidence>
<name>A0A6N6N063_9BACT</name>
<evidence type="ECO:0000256" key="16">
    <source>
        <dbReference type="RuleBase" id="RU003750"/>
    </source>
</evidence>
<feature type="transmembrane region" description="Helical" evidence="17">
    <location>
        <begin position="37"/>
        <end position="55"/>
    </location>
</feature>
<dbReference type="PANTHER" id="PTHR14269">
    <property type="entry name" value="CDP-DIACYLGLYCEROL--GLYCEROL-3-PHOSPHATE 3-PHOSPHATIDYLTRANSFERASE-RELATED"/>
    <property type="match status" value="1"/>
</dbReference>
<reference evidence="18 19" key="1">
    <citation type="journal article" date="2017" name="Int. J. Syst. Evol. Microbiol.">
        <title>Desulfovibrio senegalensis sp. nov., a mesophilic sulfate reducer isolated from marine sediment.</title>
        <authorList>
            <person name="Thioye A."/>
            <person name="Gam Z.B.A."/>
            <person name="Mbengue M."/>
            <person name="Cayol J.L."/>
            <person name="Joseph-Bartoli M."/>
            <person name="Toure-Kane C."/>
            <person name="Labat M."/>
        </authorList>
    </citation>
    <scope>NUCLEOTIDE SEQUENCE [LARGE SCALE GENOMIC DNA]</scope>
    <source>
        <strain evidence="18 19">DSM 101509</strain>
    </source>
</reference>
<feature type="transmembrane region" description="Helical" evidence="17">
    <location>
        <begin position="164"/>
        <end position="182"/>
    </location>
</feature>
<protein>
    <recommendedName>
        <fullName evidence="5 15">CDP-diacylglycerol--glycerol-3-phosphate 3-phosphatidyltransferase</fullName>
        <ecNumber evidence="4 15">2.7.8.5</ecNumber>
    </recommendedName>
</protein>
<comment type="caution">
    <text evidence="18">The sequence shown here is derived from an EMBL/GenBank/DDBJ whole genome shotgun (WGS) entry which is preliminary data.</text>
</comment>
<dbReference type="EMBL" id="WAIE01000005">
    <property type="protein sequence ID" value="KAB1441223.1"/>
    <property type="molecule type" value="Genomic_DNA"/>
</dbReference>
<dbReference type="OrthoDB" id="9796672at2"/>
<feature type="transmembrane region" description="Helical" evidence="17">
    <location>
        <begin position="12"/>
        <end position="31"/>
    </location>
</feature>
<keyword evidence="8 17" id="KW-0812">Transmembrane</keyword>
<evidence type="ECO:0000256" key="13">
    <source>
        <dbReference type="ARBA" id="ARBA00023264"/>
    </source>
</evidence>
<evidence type="ECO:0000256" key="11">
    <source>
        <dbReference type="ARBA" id="ARBA00023136"/>
    </source>
</evidence>
<dbReference type="Gene3D" id="1.20.120.1760">
    <property type="match status" value="1"/>
</dbReference>
<feature type="transmembrane region" description="Helical" evidence="17">
    <location>
        <begin position="100"/>
        <end position="120"/>
    </location>
</feature>
<dbReference type="InterPro" id="IPR000462">
    <property type="entry name" value="CDP-OH_P_trans"/>
</dbReference>
<dbReference type="GO" id="GO:0008444">
    <property type="term" value="F:CDP-diacylglycerol-glycerol-3-phosphate 3-phosphatidyltransferase activity"/>
    <property type="evidence" value="ECO:0007669"/>
    <property type="project" value="UniProtKB-UniRule"/>
</dbReference>
<evidence type="ECO:0000256" key="8">
    <source>
        <dbReference type="ARBA" id="ARBA00022692"/>
    </source>
</evidence>
<keyword evidence="12" id="KW-0594">Phospholipid biosynthesis</keyword>
<evidence type="ECO:0000313" key="18">
    <source>
        <dbReference type="EMBL" id="KAB1441223.1"/>
    </source>
</evidence>
<keyword evidence="7 16" id="KW-0808">Transferase</keyword>
<evidence type="ECO:0000256" key="4">
    <source>
        <dbReference type="ARBA" id="ARBA00013170"/>
    </source>
</evidence>
<evidence type="ECO:0000256" key="15">
    <source>
        <dbReference type="NCBIfam" id="TIGR00560"/>
    </source>
</evidence>
<evidence type="ECO:0000256" key="3">
    <source>
        <dbReference type="ARBA" id="ARBA00010441"/>
    </source>
</evidence>
<evidence type="ECO:0000256" key="9">
    <source>
        <dbReference type="ARBA" id="ARBA00022989"/>
    </source>
</evidence>
<evidence type="ECO:0000256" key="5">
    <source>
        <dbReference type="ARBA" id="ARBA00014944"/>
    </source>
</evidence>
<dbReference type="PANTHER" id="PTHR14269:SF62">
    <property type="entry name" value="CDP-DIACYLGLYCEROL--GLYCEROL-3-PHOSPHATE 3-PHOSPHATIDYLTRANSFERASE 1, CHLOROPLASTIC"/>
    <property type="match status" value="1"/>
</dbReference>
<dbReference type="EC" id="2.7.8.5" evidence="4 15"/>
<dbReference type="Proteomes" id="UP000438699">
    <property type="component" value="Unassembled WGS sequence"/>
</dbReference>
<evidence type="ECO:0000256" key="17">
    <source>
        <dbReference type="SAM" id="Phobius"/>
    </source>
</evidence>
<evidence type="ECO:0000256" key="12">
    <source>
        <dbReference type="ARBA" id="ARBA00023209"/>
    </source>
</evidence>
<dbReference type="GO" id="GO:0046474">
    <property type="term" value="P:glycerophospholipid biosynthetic process"/>
    <property type="evidence" value="ECO:0007669"/>
    <property type="project" value="TreeGrafter"/>
</dbReference>
<keyword evidence="11 17" id="KW-0472">Membrane</keyword>
<dbReference type="RefSeq" id="WP_151151478.1">
    <property type="nucleotide sequence ID" value="NZ_WAIE01000005.1"/>
</dbReference>
<evidence type="ECO:0000256" key="2">
    <source>
        <dbReference type="ARBA" id="ARBA00005042"/>
    </source>
</evidence>
<evidence type="ECO:0000313" key="19">
    <source>
        <dbReference type="Proteomes" id="UP000438699"/>
    </source>
</evidence>
<keyword evidence="9 17" id="KW-1133">Transmembrane helix</keyword>
<comment type="similarity">
    <text evidence="3 16">Belongs to the CDP-alcohol phosphatidyltransferase class-I family.</text>
</comment>
<comment type="subcellular location">
    <subcellularLocation>
        <location evidence="1">Membrane</location>
        <topology evidence="1">Multi-pass membrane protein</topology>
    </subcellularLocation>
</comment>
<dbReference type="PIRSF" id="PIRSF000847">
    <property type="entry name" value="Phos_ph_gly_syn"/>
    <property type="match status" value="1"/>
</dbReference>
<sequence>MKREILNLPNTLTLTRIFAAPIIVGLLYLELFLHWRFGSYLAAIVFMLASATDMFDGMIARQQNLITNLGKFLDPLADKLLICSVLIMLVRMGAEWRVPAWVVIIIVAREIVVTGMRAIAAEKGDVIAADRFGKLKTIVQSLCLAPLLWHYPLFGISMALVGQVLLYVALLLTVFSGGNYLYNFYKNWLMNEEC</sequence>
<evidence type="ECO:0000256" key="14">
    <source>
        <dbReference type="ARBA" id="ARBA00048586"/>
    </source>
</evidence>
<dbReference type="InterPro" id="IPR004570">
    <property type="entry name" value="Phosphatidylglycerol_P_synth"/>
</dbReference>
<dbReference type="GO" id="GO:0016020">
    <property type="term" value="C:membrane"/>
    <property type="evidence" value="ECO:0007669"/>
    <property type="project" value="UniProtKB-SubCell"/>
</dbReference>
<dbReference type="InterPro" id="IPR048254">
    <property type="entry name" value="CDP_ALCOHOL_P_TRANSF_CS"/>
</dbReference>
<keyword evidence="6" id="KW-0444">Lipid biosynthesis</keyword>
<dbReference type="InterPro" id="IPR050324">
    <property type="entry name" value="CDP-alcohol_PTase-I"/>
</dbReference>
<keyword evidence="13" id="KW-1208">Phospholipid metabolism</keyword>
<dbReference type="PROSITE" id="PS00379">
    <property type="entry name" value="CDP_ALCOHOL_P_TRANSF"/>
    <property type="match status" value="1"/>
</dbReference>
<evidence type="ECO:0000256" key="7">
    <source>
        <dbReference type="ARBA" id="ARBA00022679"/>
    </source>
</evidence>
<keyword evidence="19" id="KW-1185">Reference proteome</keyword>
<proteinExistence type="inferred from homology"/>
<organism evidence="18 19">
    <name type="scientific">Pseudodesulfovibrio senegalensis</name>
    <dbReference type="NCBI Taxonomy" id="1721087"/>
    <lineage>
        <taxon>Bacteria</taxon>
        <taxon>Pseudomonadati</taxon>
        <taxon>Thermodesulfobacteriota</taxon>
        <taxon>Desulfovibrionia</taxon>
        <taxon>Desulfovibrionales</taxon>
        <taxon>Desulfovibrionaceae</taxon>
    </lineage>
</organism>
<comment type="catalytic activity">
    <reaction evidence="14">
        <text>a CDP-1,2-diacyl-sn-glycerol + sn-glycerol 3-phosphate = a 1,2-diacyl-sn-glycero-3-phospho-(1'-sn-glycero-3'-phosphate) + CMP + H(+)</text>
        <dbReference type="Rhea" id="RHEA:12593"/>
        <dbReference type="ChEBI" id="CHEBI:15378"/>
        <dbReference type="ChEBI" id="CHEBI:57597"/>
        <dbReference type="ChEBI" id="CHEBI:58332"/>
        <dbReference type="ChEBI" id="CHEBI:60110"/>
        <dbReference type="ChEBI" id="CHEBI:60377"/>
        <dbReference type="EC" id="2.7.8.5"/>
    </reaction>
</comment>
<dbReference type="Pfam" id="PF01066">
    <property type="entry name" value="CDP-OH_P_transf"/>
    <property type="match status" value="1"/>
</dbReference>
<accession>A0A6N6N063</accession>
<evidence type="ECO:0000256" key="6">
    <source>
        <dbReference type="ARBA" id="ARBA00022516"/>
    </source>
</evidence>